<evidence type="ECO:0000256" key="3">
    <source>
        <dbReference type="ARBA" id="ARBA00022692"/>
    </source>
</evidence>
<accession>A0ABR2GYA5</accession>
<feature type="transmembrane region" description="Helical" evidence="6">
    <location>
        <begin position="320"/>
        <end position="338"/>
    </location>
</feature>
<dbReference type="InterPro" id="IPR036259">
    <property type="entry name" value="MFS_trans_sf"/>
</dbReference>
<evidence type="ECO:0000256" key="6">
    <source>
        <dbReference type="SAM" id="Phobius"/>
    </source>
</evidence>
<keyword evidence="4 6" id="KW-1133">Transmembrane helix</keyword>
<dbReference type="PANTHER" id="PTHR19432:SF26">
    <property type="entry name" value="MAJOR FACILITATOR SUPERFAMILY (MFS) PROFILE DOMAIN-CONTAINING PROTEIN"/>
    <property type="match status" value="1"/>
</dbReference>
<feature type="transmembrane region" description="Helical" evidence="6">
    <location>
        <begin position="88"/>
        <end position="106"/>
    </location>
</feature>
<gene>
    <name evidence="8" type="ORF">M9Y10_032392</name>
</gene>
<dbReference type="InterPro" id="IPR020846">
    <property type="entry name" value="MFS_dom"/>
</dbReference>
<feature type="domain" description="Major facilitator superfamily (MFS) profile" evidence="7">
    <location>
        <begin position="240"/>
        <end position="458"/>
    </location>
</feature>
<evidence type="ECO:0000313" key="8">
    <source>
        <dbReference type="EMBL" id="KAK8838933.1"/>
    </source>
</evidence>
<evidence type="ECO:0000256" key="1">
    <source>
        <dbReference type="ARBA" id="ARBA00004141"/>
    </source>
</evidence>
<dbReference type="Proteomes" id="UP001470230">
    <property type="component" value="Unassembled WGS sequence"/>
</dbReference>
<comment type="subcellular location">
    <subcellularLocation>
        <location evidence="1">Membrane</location>
        <topology evidence="1">Multi-pass membrane protein</topology>
    </subcellularLocation>
</comment>
<feature type="transmembrane region" description="Helical" evidence="6">
    <location>
        <begin position="118"/>
        <end position="135"/>
    </location>
</feature>
<dbReference type="SUPFAM" id="SSF103473">
    <property type="entry name" value="MFS general substrate transporter"/>
    <property type="match status" value="1"/>
</dbReference>
<evidence type="ECO:0000256" key="2">
    <source>
        <dbReference type="ARBA" id="ARBA00022448"/>
    </source>
</evidence>
<evidence type="ECO:0000256" key="4">
    <source>
        <dbReference type="ARBA" id="ARBA00022989"/>
    </source>
</evidence>
<feature type="transmembrane region" description="Helical" evidence="6">
    <location>
        <begin position="288"/>
        <end position="308"/>
    </location>
</feature>
<keyword evidence="5 6" id="KW-0472">Membrane</keyword>
<evidence type="ECO:0000313" key="9">
    <source>
        <dbReference type="Proteomes" id="UP001470230"/>
    </source>
</evidence>
<proteinExistence type="predicted"/>
<comment type="caution">
    <text evidence="8">The sequence shown here is derived from an EMBL/GenBank/DDBJ whole genome shotgun (WGS) entry which is preliminary data.</text>
</comment>
<reference evidence="8 9" key="1">
    <citation type="submission" date="2024-04" db="EMBL/GenBank/DDBJ databases">
        <title>Tritrichomonas musculus Genome.</title>
        <authorList>
            <person name="Alves-Ferreira E."/>
            <person name="Grigg M."/>
            <person name="Lorenzi H."/>
            <person name="Galac M."/>
        </authorList>
    </citation>
    <scope>NUCLEOTIDE SEQUENCE [LARGE SCALE GENOMIC DNA]</scope>
    <source>
        <strain evidence="8 9">EAF2021</strain>
    </source>
</reference>
<dbReference type="PANTHER" id="PTHR19432">
    <property type="entry name" value="SUGAR TRANSPORTER"/>
    <property type="match status" value="1"/>
</dbReference>
<evidence type="ECO:0000259" key="7">
    <source>
        <dbReference type="PROSITE" id="PS50850"/>
    </source>
</evidence>
<dbReference type="EMBL" id="JAPFFF010000053">
    <property type="protein sequence ID" value="KAK8838933.1"/>
    <property type="molecule type" value="Genomic_DNA"/>
</dbReference>
<feature type="transmembrane region" description="Helical" evidence="6">
    <location>
        <begin position="413"/>
        <end position="433"/>
    </location>
</feature>
<organism evidence="8 9">
    <name type="scientific">Tritrichomonas musculus</name>
    <dbReference type="NCBI Taxonomy" id="1915356"/>
    <lineage>
        <taxon>Eukaryota</taxon>
        <taxon>Metamonada</taxon>
        <taxon>Parabasalia</taxon>
        <taxon>Tritrichomonadida</taxon>
        <taxon>Tritrichomonadidae</taxon>
        <taxon>Tritrichomonas</taxon>
    </lineage>
</organism>
<dbReference type="Pfam" id="PF07690">
    <property type="entry name" value="MFS_1"/>
    <property type="match status" value="2"/>
</dbReference>
<feature type="transmembrane region" description="Helical" evidence="6">
    <location>
        <begin position="237"/>
        <end position="255"/>
    </location>
</feature>
<sequence>MGEDWIPFCKRDKLPIGLIMGIAASTLAPALIWTVVFSLFNPLADKLSLAPSLRTVILLMGSLIGFIIQPIVGAISDGTTLKYGRRRIYMIVGGIVLVAGLLIVMFCEKLSNKLSGKQGFLIFGTILVFLAGNILQGPSRTLCSDVCPPQQQVQMSSICGVYGGFGGVFTNLIGALSLYKYTSLSQEQFILVVCLAISFAAVLVTVICTHEEQLTEKPASSNPFAALLQALKEINSTFLRIAMVYFFVMIANYQIGIQLTPFMGSTIFKGANTPDIKAPETVRYQKGVSWAMLCNVVSCAVQFVYGFFQSKIVDKIGLKWVFLTFMLILGVMYLLFFFVKNKVIYIVMHVPIGLAIVTYNNLPQAVVSLISPPEKLGANLALLNCFNVIGQQISNFGIGMGIAQIWPGKPGHLIGISCIFAFIAAILCFWIIIPETQNVSDDDLDDSASDSDDHPASL</sequence>
<feature type="transmembrane region" description="Helical" evidence="6">
    <location>
        <begin position="156"/>
        <end position="177"/>
    </location>
</feature>
<name>A0ABR2GYA5_9EUKA</name>
<keyword evidence="3 6" id="KW-0812">Transmembrane</keyword>
<evidence type="ECO:0000256" key="5">
    <source>
        <dbReference type="ARBA" id="ARBA00023136"/>
    </source>
</evidence>
<keyword evidence="9" id="KW-1185">Reference proteome</keyword>
<keyword evidence="2" id="KW-0813">Transport</keyword>
<dbReference type="InterPro" id="IPR011701">
    <property type="entry name" value="MFS"/>
</dbReference>
<dbReference type="Gene3D" id="1.20.1250.20">
    <property type="entry name" value="MFS general substrate transporter like domains"/>
    <property type="match status" value="1"/>
</dbReference>
<feature type="transmembrane region" description="Helical" evidence="6">
    <location>
        <begin position="344"/>
        <end position="362"/>
    </location>
</feature>
<feature type="transmembrane region" description="Helical" evidence="6">
    <location>
        <begin position="16"/>
        <end position="36"/>
    </location>
</feature>
<dbReference type="PROSITE" id="PS50850">
    <property type="entry name" value="MFS"/>
    <property type="match status" value="1"/>
</dbReference>
<feature type="transmembrane region" description="Helical" evidence="6">
    <location>
        <begin position="56"/>
        <end position="76"/>
    </location>
</feature>
<protein>
    <recommendedName>
        <fullName evidence="7">Major facilitator superfamily (MFS) profile domain-containing protein</fullName>
    </recommendedName>
</protein>
<feature type="transmembrane region" description="Helical" evidence="6">
    <location>
        <begin position="189"/>
        <end position="208"/>
    </location>
</feature>